<dbReference type="AlphaFoldDB" id="A0AAE3UH83"/>
<dbReference type="InterPro" id="IPR022385">
    <property type="entry name" value="Rhs_assc_core"/>
</dbReference>
<dbReference type="NCBIfam" id="TIGR03696">
    <property type="entry name" value="Rhs_assc_core"/>
    <property type="match status" value="1"/>
</dbReference>
<reference evidence="2" key="1">
    <citation type="submission" date="2023-05" db="EMBL/GenBank/DDBJ databases">
        <authorList>
            <person name="Zhang X."/>
        </authorList>
    </citation>
    <scope>NUCLEOTIDE SEQUENCE</scope>
    <source>
        <strain evidence="2">BD1B2-1</strain>
    </source>
</reference>
<proteinExistence type="predicted"/>
<sequence length="320" mass="35649">MVQENHYDPWGLNLAGIETKGNPNHEFQYNGKEKQEEFGLNWMDYGARQYDPQLGRWHVNDSKADKYASVTTYVYCANNPMRFIDPDGNDIYDPQGNKVLINYENGQIKSISGTSDAKFIQLLNNTYSHSDIGKNAIIDMSSSAMNYYINLHEERGAFKTDQGKFNEVNGLSIADNDNAIIDIYANGAESLGSITAKDIPSFEILDSEGKEVKIGPKQVQKFVSEINNNVGKKESSLDQGAASGLTADESATYDEASTADKNNKELRSTHTLIYEYSNIKGRLNYSNTNKVSRDSDSAMQAGETTGRKAVAEAYKQYKNK</sequence>
<keyword evidence="3" id="KW-1185">Reference proteome</keyword>
<organism evidence="2 3">
    <name type="scientific">Xanthocytophaga agilis</name>
    <dbReference type="NCBI Taxonomy" id="3048010"/>
    <lineage>
        <taxon>Bacteria</taxon>
        <taxon>Pseudomonadati</taxon>
        <taxon>Bacteroidota</taxon>
        <taxon>Cytophagia</taxon>
        <taxon>Cytophagales</taxon>
        <taxon>Rhodocytophagaceae</taxon>
        <taxon>Xanthocytophaga</taxon>
    </lineage>
</organism>
<evidence type="ECO:0000313" key="2">
    <source>
        <dbReference type="EMBL" id="MDJ1505185.1"/>
    </source>
</evidence>
<feature type="region of interest" description="Disordered" evidence="1">
    <location>
        <begin position="233"/>
        <end position="264"/>
    </location>
</feature>
<gene>
    <name evidence="2" type="ORF">QNI22_31305</name>
</gene>
<name>A0AAE3UH83_9BACT</name>
<protein>
    <submittedName>
        <fullName evidence="2">RHS repeat-associated core domain-containing protein</fullName>
    </submittedName>
</protein>
<dbReference type="EMBL" id="JASJOU010000015">
    <property type="protein sequence ID" value="MDJ1505185.1"/>
    <property type="molecule type" value="Genomic_DNA"/>
</dbReference>
<dbReference type="Proteomes" id="UP001232063">
    <property type="component" value="Unassembled WGS sequence"/>
</dbReference>
<evidence type="ECO:0000256" key="1">
    <source>
        <dbReference type="SAM" id="MobiDB-lite"/>
    </source>
</evidence>
<dbReference type="PANTHER" id="PTHR32305">
    <property type="match status" value="1"/>
</dbReference>
<evidence type="ECO:0000313" key="3">
    <source>
        <dbReference type="Proteomes" id="UP001232063"/>
    </source>
</evidence>
<comment type="caution">
    <text evidence="2">The sequence shown here is derived from an EMBL/GenBank/DDBJ whole genome shotgun (WGS) entry which is preliminary data.</text>
</comment>
<dbReference type="InterPro" id="IPR050708">
    <property type="entry name" value="T6SS_VgrG/RHS"/>
</dbReference>
<dbReference type="PANTHER" id="PTHR32305:SF15">
    <property type="entry name" value="PROTEIN RHSA-RELATED"/>
    <property type="match status" value="1"/>
</dbReference>
<dbReference type="Gene3D" id="2.180.10.10">
    <property type="entry name" value="RHS repeat-associated core"/>
    <property type="match status" value="1"/>
</dbReference>
<accession>A0AAE3UH83</accession>
<feature type="region of interest" description="Disordered" evidence="1">
    <location>
        <begin position="287"/>
        <end position="307"/>
    </location>
</feature>